<organism evidence="1 2">
    <name type="scientific">Botrytis hyacinthi</name>
    <dbReference type="NCBI Taxonomy" id="278943"/>
    <lineage>
        <taxon>Eukaryota</taxon>
        <taxon>Fungi</taxon>
        <taxon>Dikarya</taxon>
        <taxon>Ascomycota</taxon>
        <taxon>Pezizomycotina</taxon>
        <taxon>Leotiomycetes</taxon>
        <taxon>Helotiales</taxon>
        <taxon>Sclerotiniaceae</taxon>
        <taxon>Botrytis</taxon>
    </lineage>
</organism>
<dbReference type="Proteomes" id="UP000297814">
    <property type="component" value="Unassembled WGS sequence"/>
</dbReference>
<keyword evidence="2" id="KW-1185">Reference proteome</keyword>
<sequence length="69" mass="7447">MKVIMSSLDLDISGNAGFRKTFLFFDSVLAGINPISITSLQGLRGLQAAYEEAVQHQESSMTVQSLIGI</sequence>
<accession>A0A4Z1G5V2</accession>
<name>A0A4Z1G5V2_9HELO</name>
<evidence type="ECO:0000313" key="2">
    <source>
        <dbReference type="Proteomes" id="UP000297814"/>
    </source>
</evidence>
<protein>
    <submittedName>
        <fullName evidence="1">Uncharacterized protein</fullName>
    </submittedName>
</protein>
<dbReference type="AlphaFoldDB" id="A0A4Z1G5V2"/>
<gene>
    <name evidence="1" type="ORF">BHYA_0330g00090</name>
</gene>
<evidence type="ECO:0000313" key="1">
    <source>
        <dbReference type="EMBL" id="TGO32305.1"/>
    </source>
</evidence>
<reference evidence="1 2" key="1">
    <citation type="submission" date="2017-12" db="EMBL/GenBank/DDBJ databases">
        <title>Comparative genomics of Botrytis spp.</title>
        <authorList>
            <person name="Valero-Jimenez C.A."/>
            <person name="Tapia P."/>
            <person name="Veloso J."/>
            <person name="Silva-Moreno E."/>
            <person name="Staats M."/>
            <person name="Valdes J.H."/>
            <person name="Van Kan J.A.L."/>
        </authorList>
    </citation>
    <scope>NUCLEOTIDE SEQUENCE [LARGE SCALE GENOMIC DNA]</scope>
    <source>
        <strain evidence="1 2">Bh0001</strain>
    </source>
</reference>
<dbReference type="EMBL" id="PQXK01000330">
    <property type="protein sequence ID" value="TGO32305.1"/>
    <property type="molecule type" value="Genomic_DNA"/>
</dbReference>
<proteinExistence type="predicted"/>
<comment type="caution">
    <text evidence="1">The sequence shown here is derived from an EMBL/GenBank/DDBJ whole genome shotgun (WGS) entry which is preliminary data.</text>
</comment>